<dbReference type="Proteomes" id="UP000637643">
    <property type="component" value="Unassembled WGS sequence"/>
</dbReference>
<dbReference type="SUPFAM" id="SSF55811">
    <property type="entry name" value="Nudix"/>
    <property type="match status" value="1"/>
</dbReference>
<dbReference type="GO" id="GO:0016787">
    <property type="term" value="F:hydrolase activity"/>
    <property type="evidence" value="ECO:0007669"/>
    <property type="project" value="UniProtKB-KW"/>
</dbReference>
<comment type="caution">
    <text evidence="5">The sequence shown here is derived from an EMBL/GenBank/DDBJ whole genome shotgun (WGS) entry which is preliminary data.</text>
</comment>
<evidence type="ECO:0000313" key="6">
    <source>
        <dbReference type="Proteomes" id="UP000637643"/>
    </source>
</evidence>
<dbReference type="EMBL" id="BMKR01000005">
    <property type="protein sequence ID" value="GGF71163.1"/>
    <property type="molecule type" value="Genomic_DNA"/>
</dbReference>
<dbReference type="Gene3D" id="3.90.79.10">
    <property type="entry name" value="Nucleoside Triphosphate Pyrophosphohydrolase"/>
    <property type="match status" value="1"/>
</dbReference>
<dbReference type="InterPro" id="IPR020084">
    <property type="entry name" value="NUDIX_hydrolase_CS"/>
</dbReference>
<evidence type="ECO:0000256" key="3">
    <source>
        <dbReference type="RuleBase" id="RU003476"/>
    </source>
</evidence>
<keyword evidence="6" id="KW-1185">Reference proteome</keyword>
<dbReference type="PRINTS" id="PR00502">
    <property type="entry name" value="NUDIXFAMILY"/>
</dbReference>
<reference evidence="5" key="1">
    <citation type="journal article" date="2014" name="Int. J. Syst. Evol. Microbiol.">
        <title>Complete genome sequence of Corynebacterium casei LMG S-19264T (=DSM 44701T), isolated from a smear-ripened cheese.</title>
        <authorList>
            <consortium name="US DOE Joint Genome Institute (JGI-PGF)"/>
            <person name="Walter F."/>
            <person name="Albersmeier A."/>
            <person name="Kalinowski J."/>
            <person name="Ruckert C."/>
        </authorList>
    </citation>
    <scope>NUCLEOTIDE SEQUENCE</scope>
    <source>
        <strain evidence="5">CGMCC 1.16134</strain>
    </source>
</reference>
<dbReference type="InterPro" id="IPR015797">
    <property type="entry name" value="NUDIX_hydrolase-like_dom_sf"/>
</dbReference>
<evidence type="ECO:0000259" key="4">
    <source>
        <dbReference type="PROSITE" id="PS51462"/>
    </source>
</evidence>
<evidence type="ECO:0000313" key="5">
    <source>
        <dbReference type="EMBL" id="GGF71163.1"/>
    </source>
</evidence>
<comment type="cofactor">
    <cofactor evidence="1">
        <name>Mg(2+)</name>
        <dbReference type="ChEBI" id="CHEBI:18420"/>
    </cofactor>
</comment>
<dbReference type="AlphaFoldDB" id="A0A917FDL6"/>
<dbReference type="PROSITE" id="PS51462">
    <property type="entry name" value="NUDIX"/>
    <property type="match status" value="1"/>
</dbReference>
<sequence length="171" mass="19316">MGNMPMSDYYRNLREHVGSGLLMMPSVAAVIRNAEDEILLIRKPEESFWGLPAGAIEPGEPPARALRREVYEETGLMVNPDRIIGVYGGEKFKYTYANGDEVEYLAIVFECSMINRSLKGLDGEAEEVKFFKEEDFPQLGIPFPPEIFKKDSASAQALFDGRTTDEWNKKL</sequence>
<keyword evidence="2 3" id="KW-0378">Hydrolase</keyword>
<name>A0A917FDL6_9BACL</name>
<proteinExistence type="inferred from homology"/>
<reference evidence="5" key="2">
    <citation type="submission" date="2020-09" db="EMBL/GenBank/DDBJ databases">
        <authorList>
            <person name="Sun Q."/>
            <person name="Zhou Y."/>
        </authorList>
    </citation>
    <scope>NUCLEOTIDE SEQUENCE</scope>
    <source>
        <strain evidence="5">CGMCC 1.16134</strain>
    </source>
</reference>
<accession>A0A917FDL6</accession>
<dbReference type="InterPro" id="IPR000086">
    <property type="entry name" value="NUDIX_hydrolase_dom"/>
</dbReference>
<dbReference type="Pfam" id="PF00293">
    <property type="entry name" value="NUDIX"/>
    <property type="match status" value="1"/>
</dbReference>
<dbReference type="InterPro" id="IPR020476">
    <property type="entry name" value="Nudix_hydrolase"/>
</dbReference>
<organism evidence="5 6">
    <name type="scientific">Paenibacillus albidus</name>
    <dbReference type="NCBI Taxonomy" id="2041023"/>
    <lineage>
        <taxon>Bacteria</taxon>
        <taxon>Bacillati</taxon>
        <taxon>Bacillota</taxon>
        <taxon>Bacilli</taxon>
        <taxon>Bacillales</taxon>
        <taxon>Paenibacillaceae</taxon>
        <taxon>Paenibacillus</taxon>
    </lineage>
</organism>
<dbReference type="PROSITE" id="PS00893">
    <property type="entry name" value="NUDIX_BOX"/>
    <property type="match status" value="1"/>
</dbReference>
<protein>
    <submittedName>
        <fullName evidence="5">NUDIX hydrolase</fullName>
    </submittedName>
</protein>
<dbReference type="PANTHER" id="PTHR43046:SF2">
    <property type="entry name" value="8-OXO-DGTP DIPHOSPHATASE-RELATED"/>
    <property type="match status" value="1"/>
</dbReference>
<comment type="similarity">
    <text evidence="3">Belongs to the Nudix hydrolase family.</text>
</comment>
<gene>
    <name evidence="5" type="ORF">GCM10010912_15420</name>
</gene>
<dbReference type="PANTHER" id="PTHR43046">
    <property type="entry name" value="GDP-MANNOSE MANNOSYL HYDROLASE"/>
    <property type="match status" value="1"/>
</dbReference>
<feature type="domain" description="Nudix hydrolase" evidence="4">
    <location>
        <begin position="22"/>
        <end position="158"/>
    </location>
</feature>
<evidence type="ECO:0000256" key="2">
    <source>
        <dbReference type="ARBA" id="ARBA00022801"/>
    </source>
</evidence>
<evidence type="ECO:0000256" key="1">
    <source>
        <dbReference type="ARBA" id="ARBA00001946"/>
    </source>
</evidence>